<dbReference type="EMBL" id="UNRR01000043">
    <property type="protein sequence ID" value="SYZ80062.1"/>
    <property type="molecule type" value="Genomic_DNA"/>
</dbReference>
<dbReference type="PANTHER" id="PTHR37507">
    <property type="entry name" value="SPORULATION PROTEIN YDCC"/>
    <property type="match status" value="1"/>
</dbReference>
<evidence type="ECO:0000259" key="2">
    <source>
        <dbReference type="Pfam" id="PF14285"/>
    </source>
</evidence>
<feature type="domain" description="DUF4367" evidence="2">
    <location>
        <begin position="122"/>
        <end position="223"/>
    </location>
</feature>
<feature type="transmembrane region" description="Helical" evidence="1">
    <location>
        <begin position="80"/>
        <end position="100"/>
    </location>
</feature>
<dbReference type="RefSeq" id="WP_119094073.1">
    <property type="nucleotide sequence ID" value="NZ_UNRR01000043.1"/>
</dbReference>
<evidence type="ECO:0000256" key="1">
    <source>
        <dbReference type="SAM" id="Phobius"/>
    </source>
</evidence>
<evidence type="ECO:0000313" key="4">
    <source>
        <dbReference type="Proteomes" id="UP000262072"/>
    </source>
</evidence>
<reference evidence="4" key="1">
    <citation type="submission" date="2018-05" db="EMBL/GenBank/DDBJ databases">
        <authorList>
            <person name="Strepis N."/>
        </authorList>
    </citation>
    <scope>NUCLEOTIDE SEQUENCE [LARGE SCALE GENOMIC DNA]</scope>
</reference>
<accession>A0A383TI70</accession>
<dbReference type="InterPro" id="IPR025377">
    <property type="entry name" value="DUF4367"/>
</dbReference>
<feature type="transmembrane region" description="Helical" evidence="1">
    <location>
        <begin position="48"/>
        <end position="68"/>
    </location>
</feature>
<organism evidence="3 4">
    <name type="scientific">Trichococcus shcherbakoviae</name>
    <dbReference type="NCBI Taxonomy" id="2094020"/>
    <lineage>
        <taxon>Bacteria</taxon>
        <taxon>Bacillati</taxon>
        <taxon>Bacillota</taxon>
        <taxon>Bacilli</taxon>
        <taxon>Lactobacillales</taxon>
        <taxon>Carnobacteriaceae</taxon>
        <taxon>Trichococcus</taxon>
    </lineage>
</organism>
<evidence type="ECO:0000313" key="3">
    <source>
        <dbReference type="EMBL" id="SYZ80062.1"/>
    </source>
</evidence>
<sequence length="227" mass="25099">MMRKIIYGFMGGVIVLEIGLFLGMFIGMSIGGNFLTEFEFAGSIGPEAVGNVGFIIGALIGALFGALLGVKLADNKSPRVYRKILVISFILSITSLVFLLSRSPDERLSLEQAQTEADFTIYEPAYLPENVVLGFVEWTDAGAKETLDLWYAKKTAVFELTESKFTKLKIDPNSVEVDISGTTGYLYKHGNVTYLTWHQNDTELTISTGVLSEEEILQIARSIKKYE</sequence>
<proteinExistence type="predicted"/>
<dbReference type="Proteomes" id="UP000262072">
    <property type="component" value="Unassembled WGS sequence"/>
</dbReference>
<dbReference type="Pfam" id="PF14285">
    <property type="entry name" value="DUF4367"/>
    <property type="match status" value="1"/>
</dbReference>
<dbReference type="OrthoDB" id="9785380at2"/>
<dbReference type="PANTHER" id="PTHR37507:SF2">
    <property type="entry name" value="SPORULATION PROTEIN YDCC"/>
    <property type="match status" value="1"/>
</dbReference>
<name>A0A383TI70_9LACT</name>
<keyword evidence="1" id="KW-1133">Transmembrane helix</keyword>
<keyword evidence="1" id="KW-0472">Membrane</keyword>
<dbReference type="InterPro" id="IPR052944">
    <property type="entry name" value="Sporulation_related"/>
</dbReference>
<keyword evidence="1" id="KW-0812">Transmembrane</keyword>
<dbReference type="AlphaFoldDB" id="A0A383TI70"/>
<feature type="transmembrane region" description="Helical" evidence="1">
    <location>
        <begin position="7"/>
        <end position="28"/>
    </location>
</feature>
<gene>
    <name evidence="3" type="ORF">TART1_2938</name>
</gene>
<protein>
    <recommendedName>
        <fullName evidence="2">DUF4367 domain-containing protein</fullName>
    </recommendedName>
</protein>